<evidence type="ECO:0000313" key="2">
    <source>
        <dbReference type="EMBL" id="KAG0588403.1"/>
    </source>
</evidence>
<keyword evidence="1" id="KW-0732">Signal</keyword>
<evidence type="ECO:0000256" key="1">
    <source>
        <dbReference type="SAM" id="SignalP"/>
    </source>
</evidence>
<keyword evidence="3" id="KW-1185">Reference proteome</keyword>
<reference evidence="2" key="1">
    <citation type="submission" date="2020-06" db="EMBL/GenBank/DDBJ databases">
        <title>WGS assembly of Ceratodon purpureus strain R40.</title>
        <authorList>
            <person name="Carey S.B."/>
            <person name="Jenkins J."/>
            <person name="Shu S."/>
            <person name="Lovell J.T."/>
            <person name="Sreedasyam A."/>
            <person name="Maumus F."/>
            <person name="Tiley G.P."/>
            <person name="Fernandez-Pozo N."/>
            <person name="Barry K."/>
            <person name="Chen C."/>
            <person name="Wang M."/>
            <person name="Lipzen A."/>
            <person name="Daum C."/>
            <person name="Saski C.A."/>
            <person name="Payton A.C."/>
            <person name="Mcbreen J.C."/>
            <person name="Conrad R.E."/>
            <person name="Kollar L.M."/>
            <person name="Olsson S."/>
            <person name="Huttunen S."/>
            <person name="Landis J.B."/>
            <person name="Wickett N.J."/>
            <person name="Johnson M.G."/>
            <person name="Rensing S.A."/>
            <person name="Grimwood J."/>
            <person name="Schmutz J."/>
            <person name="Mcdaniel S.F."/>
        </authorList>
    </citation>
    <scope>NUCLEOTIDE SEQUENCE</scope>
    <source>
        <strain evidence="2">R40</strain>
    </source>
</reference>
<organism evidence="2 3">
    <name type="scientific">Ceratodon purpureus</name>
    <name type="common">Fire moss</name>
    <name type="synonym">Dicranum purpureum</name>
    <dbReference type="NCBI Taxonomy" id="3225"/>
    <lineage>
        <taxon>Eukaryota</taxon>
        <taxon>Viridiplantae</taxon>
        <taxon>Streptophyta</taxon>
        <taxon>Embryophyta</taxon>
        <taxon>Bryophyta</taxon>
        <taxon>Bryophytina</taxon>
        <taxon>Bryopsida</taxon>
        <taxon>Dicranidae</taxon>
        <taxon>Pseudoditrichales</taxon>
        <taxon>Ditrichaceae</taxon>
        <taxon>Ceratodon</taxon>
    </lineage>
</organism>
<dbReference type="Proteomes" id="UP000822688">
    <property type="component" value="Chromosome 2"/>
</dbReference>
<dbReference type="EMBL" id="CM026422">
    <property type="protein sequence ID" value="KAG0588403.1"/>
    <property type="molecule type" value="Genomic_DNA"/>
</dbReference>
<protein>
    <submittedName>
        <fullName evidence="2">Uncharacterized protein</fullName>
    </submittedName>
</protein>
<gene>
    <name evidence="2" type="ORF">KC19_2G240300</name>
</gene>
<comment type="caution">
    <text evidence="2">The sequence shown here is derived from an EMBL/GenBank/DDBJ whole genome shotgun (WGS) entry which is preliminary data.</text>
</comment>
<name>A0A8T0J147_CERPU</name>
<accession>A0A8T0J147</accession>
<feature type="signal peptide" evidence="1">
    <location>
        <begin position="1"/>
        <end position="19"/>
    </location>
</feature>
<sequence length="51" mass="6229">MWFFSSLLVMRTWLQLTQLTKFQYVFQGIKDCKQHCVLTCSENSLLFMTFW</sequence>
<dbReference type="AlphaFoldDB" id="A0A8T0J147"/>
<feature type="chain" id="PRO_5035937660" evidence="1">
    <location>
        <begin position="20"/>
        <end position="51"/>
    </location>
</feature>
<evidence type="ECO:0000313" key="3">
    <source>
        <dbReference type="Proteomes" id="UP000822688"/>
    </source>
</evidence>
<proteinExistence type="predicted"/>